<keyword evidence="3" id="KW-0067">ATP-binding</keyword>
<dbReference type="GO" id="GO:0005886">
    <property type="term" value="C:plasma membrane"/>
    <property type="evidence" value="ECO:0007669"/>
    <property type="project" value="TreeGrafter"/>
</dbReference>
<feature type="domain" description="ABC transporter" evidence="4">
    <location>
        <begin position="7"/>
        <end position="240"/>
    </location>
</feature>
<dbReference type="GO" id="GO:1903806">
    <property type="term" value="P:L-isoleucine import across plasma membrane"/>
    <property type="evidence" value="ECO:0007669"/>
    <property type="project" value="TreeGrafter"/>
</dbReference>
<proteinExistence type="predicted"/>
<dbReference type="EMBL" id="CAFBOZ010000282">
    <property type="protein sequence ID" value="CAB5020513.1"/>
    <property type="molecule type" value="Genomic_DNA"/>
</dbReference>
<dbReference type="Pfam" id="PF00005">
    <property type="entry name" value="ABC_tran"/>
    <property type="match status" value="1"/>
</dbReference>
<dbReference type="CDD" id="cd03219">
    <property type="entry name" value="ABC_Mj1267_LivG_branched"/>
    <property type="match status" value="1"/>
</dbReference>
<evidence type="ECO:0000259" key="4">
    <source>
        <dbReference type="PROSITE" id="PS50893"/>
    </source>
</evidence>
<dbReference type="PANTHER" id="PTHR45772">
    <property type="entry name" value="CONSERVED COMPONENT OF ABC TRANSPORTER FOR NATURAL AMINO ACIDS-RELATED"/>
    <property type="match status" value="1"/>
</dbReference>
<organism evidence="5">
    <name type="scientific">freshwater metagenome</name>
    <dbReference type="NCBI Taxonomy" id="449393"/>
    <lineage>
        <taxon>unclassified sequences</taxon>
        <taxon>metagenomes</taxon>
        <taxon>ecological metagenomes</taxon>
    </lineage>
</organism>
<dbReference type="GO" id="GO:1903805">
    <property type="term" value="P:L-valine import across plasma membrane"/>
    <property type="evidence" value="ECO:0007669"/>
    <property type="project" value="TreeGrafter"/>
</dbReference>
<evidence type="ECO:0000313" key="6">
    <source>
        <dbReference type="EMBL" id="CAB5020513.1"/>
    </source>
</evidence>
<dbReference type="GO" id="GO:0042941">
    <property type="term" value="P:D-alanine transmembrane transport"/>
    <property type="evidence" value="ECO:0007669"/>
    <property type="project" value="TreeGrafter"/>
</dbReference>
<dbReference type="Gene3D" id="3.40.50.300">
    <property type="entry name" value="P-loop containing nucleotide triphosphate hydrolases"/>
    <property type="match status" value="1"/>
</dbReference>
<dbReference type="GO" id="GO:0015192">
    <property type="term" value="F:L-phenylalanine transmembrane transporter activity"/>
    <property type="evidence" value="ECO:0007669"/>
    <property type="project" value="TreeGrafter"/>
</dbReference>
<evidence type="ECO:0000256" key="2">
    <source>
        <dbReference type="ARBA" id="ARBA00022741"/>
    </source>
</evidence>
<dbReference type="GO" id="GO:0005304">
    <property type="term" value="F:L-valine transmembrane transporter activity"/>
    <property type="evidence" value="ECO:0007669"/>
    <property type="project" value="TreeGrafter"/>
</dbReference>
<dbReference type="GO" id="GO:0015188">
    <property type="term" value="F:L-isoleucine transmembrane transporter activity"/>
    <property type="evidence" value="ECO:0007669"/>
    <property type="project" value="TreeGrafter"/>
</dbReference>
<keyword evidence="1" id="KW-0813">Transport</keyword>
<reference evidence="5" key="1">
    <citation type="submission" date="2020-05" db="EMBL/GenBank/DDBJ databases">
        <authorList>
            <person name="Chiriac C."/>
            <person name="Salcher M."/>
            <person name="Ghai R."/>
            <person name="Kavagutti S V."/>
        </authorList>
    </citation>
    <scope>NUCLEOTIDE SEQUENCE</scope>
</reference>
<dbReference type="GO" id="GO:0005524">
    <property type="term" value="F:ATP binding"/>
    <property type="evidence" value="ECO:0007669"/>
    <property type="project" value="UniProtKB-KW"/>
</dbReference>
<dbReference type="SMART" id="SM00382">
    <property type="entry name" value="AAA"/>
    <property type="match status" value="1"/>
</dbReference>
<evidence type="ECO:0000313" key="5">
    <source>
        <dbReference type="EMBL" id="CAB4951199.1"/>
    </source>
</evidence>
<name>A0A6J7K941_9ZZZZ</name>
<protein>
    <submittedName>
        <fullName evidence="5">Unannotated protein</fullName>
    </submittedName>
</protein>
<gene>
    <name evidence="5" type="ORF">UFOPK3773_01416</name>
    <name evidence="6" type="ORF">UFOPK3992_01683</name>
</gene>
<dbReference type="InterPro" id="IPR027417">
    <property type="entry name" value="P-loop_NTPase"/>
</dbReference>
<dbReference type="InterPro" id="IPR003593">
    <property type="entry name" value="AAA+_ATPase"/>
</dbReference>
<evidence type="ECO:0000256" key="1">
    <source>
        <dbReference type="ARBA" id="ARBA00022448"/>
    </source>
</evidence>
<dbReference type="GO" id="GO:0016887">
    <property type="term" value="F:ATP hydrolysis activity"/>
    <property type="evidence" value="ECO:0007669"/>
    <property type="project" value="InterPro"/>
</dbReference>
<dbReference type="SUPFAM" id="SSF52540">
    <property type="entry name" value="P-loop containing nucleoside triphosphate hydrolases"/>
    <property type="match status" value="1"/>
</dbReference>
<dbReference type="InterPro" id="IPR003439">
    <property type="entry name" value="ABC_transporter-like_ATP-bd"/>
</dbReference>
<dbReference type="Pfam" id="PF12399">
    <property type="entry name" value="BCA_ABC_TP_C"/>
    <property type="match status" value="1"/>
</dbReference>
<dbReference type="InterPro" id="IPR032823">
    <property type="entry name" value="BCA_ABC_TP_C"/>
</dbReference>
<dbReference type="PANTHER" id="PTHR45772:SF7">
    <property type="entry name" value="AMINO ACID ABC TRANSPORTER ATP-BINDING PROTEIN"/>
    <property type="match status" value="1"/>
</dbReference>
<dbReference type="AlphaFoldDB" id="A0A6J7K941"/>
<accession>A0A6J7K941</accession>
<keyword evidence="2" id="KW-0547">Nucleotide-binding</keyword>
<dbReference type="InterPro" id="IPR051120">
    <property type="entry name" value="ABC_AA/LPS_Transport"/>
</dbReference>
<dbReference type="EMBL" id="CAFBNF010000169">
    <property type="protein sequence ID" value="CAB4951199.1"/>
    <property type="molecule type" value="Genomic_DNA"/>
</dbReference>
<sequence>MTQTALMSVSGLSKKFGRVITADDISFEVRAGEALGIVGPNGAGKSTLLNLIGGVVEADSGSILFDGRDISRLKAAERAKAGIARSFQIPRPFIDMTVFENVYVGSSFAGRTRGQAGYDRAYHSLEVAGLLHLASTPARQLRLLDRKRLELARALATNPQLILLDEIAGGLTDKELPPLVETIRNLRANGVTVVWIEHIVHALVSVVDRLMCLAEGRILAIGDPHEVMRSPEVVEVYLGSTFNIDQDGVND</sequence>
<dbReference type="PROSITE" id="PS50893">
    <property type="entry name" value="ABC_TRANSPORTER_2"/>
    <property type="match status" value="1"/>
</dbReference>
<evidence type="ECO:0000256" key="3">
    <source>
        <dbReference type="ARBA" id="ARBA00022840"/>
    </source>
</evidence>
<dbReference type="GO" id="GO:0015808">
    <property type="term" value="P:L-alanine transport"/>
    <property type="evidence" value="ECO:0007669"/>
    <property type="project" value="TreeGrafter"/>
</dbReference>